<feature type="transmembrane region" description="Helical" evidence="5">
    <location>
        <begin position="166"/>
        <end position="189"/>
    </location>
</feature>
<dbReference type="EMBL" id="BTSX01000001">
    <property type="protein sequence ID" value="GMS77873.1"/>
    <property type="molecule type" value="Genomic_DNA"/>
</dbReference>
<feature type="transmembrane region" description="Helical" evidence="5">
    <location>
        <begin position="319"/>
        <end position="340"/>
    </location>
</feature>
<dbReference type="PANTHER" id="PTHR23503:SF123">
    <property type="entry name" value="MAJOR FACILITATOR SUPERFAMILY (MFS) PROFILE DOMAIN-CONTAINING PROTEIN"/>
    <property type="match status" value="1"/>
</dbReference>
<feature type="transmembrane region" description="Helical" evidence="5">
    <location>
        <begin position="195"/>
        <end position="217"/>
    </location>
</feature>
<dbReference type="AlphaFoldDB" id="A0AAV5S7V7"/>
<dbReference type="InterPro" id="IPR005828">
    <property type="entry name" value="MFS_sugar_transport-like"/>
</dbReference>
<dbReference type="Gene3D" id="1.20.1250.20">
    <property type="entry name" value="MFS general substrate transporter like domains"/>
    <property type="match status" value="1"/>
</dbReference>
<dbReference type="GO" id="GO:0016020">
    <property type="term" value="C:membrane"/>
    <property type="evidence" value="ECO:0007669"/>
    <property type="project" value="UniProtKB-SubCell"/>
</dbReference>
<feature type="domain" description="Major facilitator superfamily (MFS) profile" evidence="6">
    <location>
        <begin position="26"/>
        <end position="471"/>
    </location>
</feature>
<reference evidence="7" key="1">
    <citation type="submission" date="2023-10" db="EMBL/GenBank/DDBJ databases">
        <title>Genome assembly of Pristionchus species.</title>
        <authorList>
            <person name="Yoshida K."/>
            <person name="Sommer R.J."/>
        </authorList>
    </citation>
    <scope>NUCLEOTIDE SEQUENCE</scope>
    <source>
        <strain evidence="7">RS0144</strain>
    </source>
</reference>
<keyword evidence="3 5" id="KW-1133">Transmembrane helix</keyword>
<keyword evidence="2 5" id="KW-0812">Transmembrane</keyword>
<feature type="transmembrane region" description="Helical" evidence="5">
    <location>
        <begin position="73"/>
        <end position="94"/>
    </location>
</feature>
<evidence type="ECO:0000256" key="1">
    <source>
        <dbReference type="ARBA" id="ARBA00004141"/>
    </source>
</evidence>
<keyword evidence="4 5" id="KW-0472">Membrane</keyword>
<feature type="transmembrane region" description="Helical" evidence="5">
    <location>
        <begin position="447"/>
        <end position="467"/>
    </location>
</feature>
<accession>A0AAV5S7V7</accession>
<keyword evidence="8" id="KW-1185">Reference proteome</keyword>
<sequence>SLTTVPRPVPIHPAAPMPPARLLLFTLAQAALGGFGDILANTLNLMNPPLRAFFNHSIVTHYGPAAAQSFDTIYAVSAAFMFVGLLIGFSFMGNLMDYLGRKESAVILRSTFGILSGMAMVIGQYTNRFEFFVLGHLFAGIVLAFKVLLVIFVAECCPDQNRGMGTMLVNSGASLAVCLVTPLCLPSLFGTERGWTILPLIAMLQAVLHLVTGIFAFPQSPKQLYIQHGDRDGAQKSVTFYHGDDVNPNLVLREFEAERLQETNGHASLREVLSNKTFRWSLWLVLLLSFVPPVSALNVKSQYLTQLLLSYGLDQSGATLTMLLTSLIALPLLFVSPWIIDKFGRRPLFITVCMLCTLEWAGLGLAQFFVDGGVTSFTRAVLGIGGSFLGQSAANLGLLVMAPILLSEICPHNTRAAITQFTQVVPMVLAIGQVTIFPSLLNSIGSLFFLCFGLLSAGLTMMVWLQLPETRTLPVDRLVNRVTKARSRTQSNTSAFFHPHYGSTSNSSSSDFEDLKKTLVRKDQEAQIY</sequence>
<evidence type="ECO:0000259" key="6">
    <source>
        <dbReference type="PROSITE" id="PS50850"/>
    </source>
</evidence>
<proteinExistence type="predicted"/>
<feature type="transmembrane region" description="Helical" evidence="5">
    <location>
        <begin position="382"/>
        <end position="406"/>
    </location>
</feature>
<dbReference type="Pfam" id="PF00083">
    <property type="entry name" value="Sugar_tr"/>
    <property type="match status" value="1"/>
</dbReference>
<comment type="subcellular location">
    <subcellularLocation>
        <location evidence="1">Membrane</location>
        <topology evidence="1">Multi-pass membrane protein</topology>
    </subcellularLocation>
</comment>
<organism evidence="7 8">
    <name type="scientific">Pristionchus entomophagus</name>
    <dbReference type="NCBI Taxonomy" id="358040"/>
    <lineage>
        <taxon>Eukaryota</taxon>
        <taxon>Metazoa</taxon>
        <taxon>Ecdysozoa</taxon>
        <taxon>Nematoda</taxon>
        <taxon>Chromadorea</taxon>
        <taxon>Rhabditida</taxon>
        <taxon>Rhabditina</taxon>
        <taxon>Diplogasteromorpha</taxon>
        <taxon>Diplogasteroidea</taxon>
        <taxon>Neodiplogasteridae</taxon>
        <taxon>Pristionchus</taxon>
    </lineage>
</organism>
<evidence type="ECO:0000313" key="7">
    <source>
        <dbReference type="EMBL" id="GMS77873.1"/>
    </source>
</evidence>
<dbReference type="InterPro" id="IPR045263">
    <property type="entry name" value="GLUT"/>
</dbReference>
<dbReference type="PROSITE" id="PS50850">
    <property type="entry name" value="MFS"/>
    <property type="match status" value="1"/>
</dbReference>
<dbReference type="GO" id="GO:0015149">
    <property type="term" value="F:hexose transmembrane transporter activity"/>
    <property type="evidence" value="ECO:0007669"/>
    <property type="project" value="TreeGrafter"/>
</dbReference>
<feature type="transmembrane region" description="Helical" evidence="5">
    <location>
        <begin position="131"/>
        <end position="154"/>
    </location>
</feature>
<feature type="non-terminal residue" evidence="7">
    <location>
        <position position="1"/>
    </location>
</feature>
<name>A0AAV5S7V7_9BILA</name>
<dbReference type="InterPro" id="IPR036259">
    <property type="entry name" value="MFS_trans_sf"/>
</dbReference>
<feature type="transmembrane region" description="Helical" evidence="5">
    <location>
        <begin position="106"/>
        <end position="125"/>
    </location>
</feature>
<feature type="transmembrane region" description="Helical" evidence="5">
    <location>
        <begin position="280"/>
        <end position="299"/>
    </location>
</feature>
<feature type="transmembrane region" description="Helical" evidence="5">
    <location>
        <begin position="418"/>
        <end position="441"/>
    </location>
</feature>
<dbReference type="PANTHER" id="PTHR23503">
    <property type="entry name" value="SOLUTE CARRIER FAMILY 2"/>
    <property type="match status" value="1"/>
</dbReference>
<gene>
    <name evidence="7" type="ORF">PENTCL1PPCAC_48</name>
</gene>
<evidence type="ECO:0000256" key="2">
    <source>
        <dbReference type="ARBA" id="ARBA00022692"/>
    </source>
</evidence>
<dbReference type="InterPro" id="IPR020846">
    <property type="entry name" value="MFS_dom"/>
</dbReference>
<comment type="caution">
    <text evidence="7">The sequence shown here is derived from an EMBL/GenBank/DDBJ whole genome shotgun (WGS) entry which is preliminary data.</text>
</comment>
<evidence type="ECO:0000256" key="4">
    <source>
        <dbReference type="ARBA" id="ARBA00023136"/>
    </source>
</evidence>
<evidence type="ECO:0000256" key="5">
    <source>
        <dbReference type="SAM" id="Phobius"/>
    </source>
</evidence>
<feature type="transmembrane region" description="Helical" evidence="5">
    <location>
        <begin position="347"/>
        <end position="370"/>
    </location>
</feature>
<dbReference type="SUPFAM" id="SSF103473">
    <property type="entry name" value="MFS general substrate transporter"/>
    <property type="match status" value="1"/>
</dbReference>
<evidence type="ECO:0000256" key="3">
    <source>
        <dbReference type="ARBA" id="ARBA00022989"/>
    </source>
</evidence>
<dbReference type="Proteomes" id="UP001432027">
    <property type="component" value="Unassembled WGS sequence"/>
</dbReference>
<evidence type="ECO:0000313" key="8">
    <source>
        <dbReference type="Proteomes" id="UP001432027"/>
    </source>
</evidence>
<protein>
    <recommendedName>
        <fullName evidence="6">Major facilitator superfamily (MFS) profile domain-containing protein</fullName>
    </recommendedName>
</protein>